<protein>
    <submittedName>
        <fullName evidence="2">Uncharacterized protein</fullName>
    </submittedName>
</protein>
<dbReference type="STRING" id="70415.A0A5S6QJ34"/>
<name>A0A5S6QJ34_TRIMR</name>
<dbReference type="WBParaSite" id="TMUE_2000007159.1">
    <property type="protein sequence ID" value="TMUE_2000007159.1"/>
    <property type="gene ID" value="WBGene00286987"/>
</dbReference>
<proteinExistence type="predicted"/>
<dbReference type="Gene3D" id="1.25.40.180">
    <property type="match status" value="1"/>
</dbReference>
<reference evidence="2" key="1">
    <citation type="submission" date="2019-12" db="UniProtKB">
        <authorList>
            <consortium name="WormBaseParasite"/>
        </authorList>
    </citation>
    <scope>IDENTIFICATION</scope>
</reference>
<evidence type="ECO:0000313" key="1">
    <source>
        <dbReference type="Proteomes" id="UP000046395"/>
    </source>
</evidence>
<dbReference type="AlphaFoldDB" id="A0A5S6QJ34"/>
<keyword evidence="1" id="KW-1185">Reference proteome</keyword>
<sequence length="298" mass="33909">MSDADDVTAELDDLLNGLAIMSPNSGEPWVSEAFHSALKSMSGKMGLRKFVDCLHKRWLTDTRIVSPAVHLCNTMSTHRTSLSTLLHAVMLNDYRNRHDLRRISRTVFANSARFMIDYFRSNYHITPFDSEVTKRSGKAASLGTTSTCTSPMSDSWTQVSTVQSLRCRYPLIINDENGEEFEANPLIGELIDPIFHYLHLLIDDTAARPEMLLFHHAMSTVGNIFQALNPQRMHQLCLQLRRCIVQNAKQPLDRVVLLESIELMIVKWKEDEQNEDVRNLYATLKMQYDGFASCQGIA</sequence>
<dbReference type="Proteomes" id="UP000046395">
    <property type="component" value="Unassembled WGS sequence"/>
</dbReference>
<evidence type="ECO:0000313" key="2">
    <source>
        <dbReference type="WBParaSite" id="TMUE_2000007159.1"/>
    </source>
</evidence>
<organism evidence="1 2">
    <name type="scientific">Trichuris muris</name>
    <name type="common">Mouse whipworm</name>
    <dbReference type="NCBI Taxonomy" id="70415"/>
    <lineage>
        <taxon>Eukaryota</taxon>
        <taxon>Metazoa</taxon>
        <taxon>Ecdysozoa</taxon>
        <taxon>Nematoda</taxon>
        <taxon>Enoplea</taxon>
        <taxon>Dorylaimia</taxon>
        <taxon>Trichinellida</taxon>
        <taxon>Trichuridae</taxon>
        <taxon>Trichuris</taxon>
    </lineage>
</organism>
<accession>A0A5S6QJ34</accession>